<keyword evidence="1" id="KW-1133">Transmembrane helix</keyword>
<dbReference type="Proteomes" id="UP000617402">
    <property type="component" value="Unassembled WGS sequence"/>
</dbReference>
<proteinExistence type="predicted"/>
<name>A0ABR7T2Q0_HELCL</name>
<feature type="transmembrane region" description="Helical" evidence="1">
    <location>
        <begin position="12"/>
        <end position="33"/>
    </location>
</feature>
<evidence type="ECO:0000313" key="3">
    <source>
        <dbReference type="Proteomes" id="UP000617402"/>
    </source>
</evidence>
<protein>
    <submittedName>
        <fullName evidence="2">DUF4330 domain-containing protein</fullName>
    </submittedName>
</protein>
<dbReference type="RefSeq" id="WP_188039596.1">
    <property type="nucleotide sequence ID" value="NZ_JACVHF010000006.1"/>
</dbReference>
<sequence length="164" mass="17727">MKLVDEKGRLFGIVNPLDLVILLAVLLLVTGLATKTKTIVQAKETEVQFEAIFKRVAPEVAANLNANEPLLAAGALVDPKDAHVDSIRVVPTRSSQPNAQGQLVLTDDPYLKDVYVTVRGISRSATDDLKVAAQEIKSGKEYYYKTQRVQLLGTVGGVTVLNGK</sequence>
<evidence type="ECO:0000256" key="1">
    <source>
        <dbReference type="SAM" id="Phobius"/>
    </source>
</evidence>
<keyword evidence="1" id="KW-0472">Membrane</keyword>
<accession>A0ABR7T2Q0</accession>
<dbReference type="EMBL" id="JACVHF010000006">
    <property type="protein sequence ID" value="MBC9784482.1"/>
    <property type="molecule type" value="Genomic_DNA"/>
</dbReference>
<reference evidence="2 3" key="1">
    <citation type="submission" date="2020-07" db="EMBL/GenBank/DDBJ databases">
        <title>Draft whole-genome sequence of Heliobacterium chlorum DSM 3682, type strain.</title>
        <authorList>
            <person name="Kyndt J.A."/>
            <person name="Meyer T.E."/>
            <person name="Imhoff J.F."/>
        </authorList>
    </citation>
    <scope>NUCLEOTIDE SEQUENCE [LARGE SCALE GENOMIC DNA]</scope>
    <source>
        <strain evidence="2 3">DSM 3682</strain>
    </source>
</reference>
<gene>
    <name evidence="2" type="ORF">H1S01_08150</name>
</gene>
<keyword evidence="1" id="KW-0812">Transmembrane</keyword>
<dbReference type="InterPro" id="IPR025480">
    <property type="entry name" value="DUF4330"/>
</dbReference>
<dbReference type="Pfam" id="PF14221">
    <property type="entry name" value="DUF4330"/>
    <property type="match status" value="1"/>
</dbReference>
<keyword evidence="3" id="KW-1185">Reference proteome</keyword>
<organism evidence="2 3">
    <name type="scientific">Heliobacterium chlorum</name>
    <dbReference type="NCBI Taxonomy" id="2698"/>
    <lineage>
        <taxon>Bacteria</taxon>
        <taxon>Bacillati</taxon>
        <taxon>Bacillota</taxon>
        <taxon>Clostridia</taxon>
        <taxon>Eubacteriales</taxon>
        <taxon>Heliobacteriaceae</taxon>
        <taxon>Heliobacterium</taxon>
    </lineage>
</organism>
<evidence type="ECO:0000313" key="2">
    <source>
        <dbReference type="EMBL" id="MBC9784482.1"/>
    </source>
</evidence>
<comment type="caution">
    <text evidence="2">The sequence shown here is derived from an EMBL/GenBank/DDBJ whole genome shotgun (WGS) entry which is preliminary data.</text>
</comment>